<sequence length="176" mass="19952">MNIMTYTGILMDPLAPNPEQIRLEDIAHALSMISRANGHFPEIHTVAQHCLECAAEAKARDLPRDIQLFCLLHDGAEAYLGDFISPVKERMPAYGKAERKLLAMIYEKFAGRVPSAEEKRIVKEIDKTLLYFEFLHYMGVGCGDPGAGLRSQPVFAEMPRREVEERYLAVCEELRK</sequence>
<accession>A0A9D1X2S9</accession>
<dbReference type="Gene3D" id="1.10.3210.10">
    <property type="entry name" value="Hypothetical protein af1432"/>
    <property type="match status" value="1"/>
</dbReference>
<proteinExistence type="predicted"/>
<dbReference type="SUPFAM" id="SSF109604">
    <property type="entry name" value="HD-domain/PDEase-like"/>
    <property type="match status" value="1"/>
</dbReference>
<organism evidence="1 2">
    <name type="scientific">Candidatus Anaerobutyricum stercoripullorum</name>
    <dbReference type="NCBI Taxonomy" id="2838456"/>
    <lineage>
        <taxon>Bacteria</taxon>
        <taxon>Bacillati</taxon>
        <taxon>Bacillota</taxon>
        <taxon>Clostridia</taxon>
        <taxon>Lachnospirales</taxon>
        <taxon>Lachnospiraceae</taxon>
        <taxon>Anaerobutyricum</taxon>
    </lineage>
</organism>
<reference evidence="1" key="1">
    <citation type="journal article" date="2021" name="PeerJ">
        <title>Extensive microbial diversity within the chicken gut microbiome revealed by metagenomics and culture.</title>
        <authorList>
            <person name="Gilroy R."/>
            <person name="Ravi A."/>
            <person name="Getino M."/>
            <person name="Pursley I."/>
            <person name="Horton D.L."/>
            <person name="Alikhan N.F."/>
            <person name="Baker D."/>
            <person name="Gharbi K."/>
            <person name="Hall N."/>
            <person name="Watson M."/>
            <person name="Adriaenssens E.M."/>
            <person name="Foster-Nyarko E."/>
            <person name="Jarju S."/>
            <person name="Secka A."/>
            <person name="Antonio M."/>
            <person name="Oren A."/>
            <person name="Chaudhuri R.R."/>
            <person name="La Ragione R."/>
            <person name="Hildebrand F."/>
            <person name="Pallen M.J."/>
        </authorList>
    </citation>
    <scope>NUCLEOTIDE SEQUENCE</scope>
    <source>
        <strain evidence="1">ChiSxjej3B15-1167</strain>
    </source>
</reference>
<gene>
    <name evidence="1" type="ORF">H9849_00345</name>
</gene>
<comment type="caution">
    <text evidence="1">The sequence shown here is derived from an EMBL/GenBank/DDBJ whole genome shotgun (WGS) entry which is preliminary data.</text>
</comment>
<evidence type="ECO:0000313" key="1">
    <source>
        <dbReference type="EMBL" id="HIX71446.1"/>
    </source>
</evidence>
<protein>
    <submittedName>
        <fullName evidence="1">Phosphohydrolase</fullName>
    </submittedName>
</protein>
<dbReference type="EMBL" id="DXEQ01000009">
    <property type="protein sequence ID" value="HIX71446.1"/>
    <property type="molecule type" value="Genomic_DNA"/>
</dbReference>
<dbReference type="AlphaFoldDB" id="A0A9D1X2S9"/>
<name>A0A9D1X2S9_9FIRM</name>
<evidence type="ECO:0000313" key="2">
    <source>
        <dbReference type="Proteomes" id="UP000886805"/>
    </source>
</evidence>
<dbReference type="Proteomes" id="UP000886805">
    <property type="component" value="Unassembled WGS sequence"/>
</dbReference>
<reference evidence="1" key="2">
    <citation type="submission" date="2021-04" db="EMBL/GenBank/DDBJ databases">
        <authorList>
            <person name="Gilroy R."/>
        </authorList>
    </citation>
    <scope>NUCLEOTIDE SEQUENCE</scope>
    <source>
        <strain evidence="1">ChiSxjej3B15-1167</strain>
    </source>
</reference>